<organism evidence="2">
    <name type="scientific">Eutreptiella gymnastica</name>
    <dbReference type="NCBI Taxonomy" id="73025"/>
    <lineage>
        <taxon>Eukaryota</taxon>
        <taxon>Discoba</taxon>
        <taxon>Euglenozoa</taxon>
        <taxon>Euglenida</taxon>
        <taxon>Spirocuta</taxon>
        <taxon>Euglenophyceae</taxon>
        <taxon>Eutreptiales</taxon>
        <taxon>Eutreptiaceae</taxon>
        <taxon>Eutreptiella</taxon>
    </lineage>
</organism>
<reference evidence="2" key="1">
    <citation type="submission" date="2021-01" db="EMBL/GenBank/DDBJ databases">
        <authorList>
            <person name="Corre E."/>
            <person name="Pelletier E."/>
            <person name="Niang G."/>
            <person name="Scheremetjew M."/>
            <person name="Finn R."/>
            <person name="Kale V."/>
            <person name="Holt S."/>
            <person name="Cochrane G."/>
            <person name="Meng A."/>
            <person name="Brown T."/>
            <person name="Cohen L."/>
        </authorList>
    </citation>
    <scope>NUCLEOTIDE SEQUENCE</scope>
    <source>
        <strain evidence="2">CCMP1594</strain>
    </source>
</reference>
<feature type="compositionally biased region" description="Pro residues" evidence="1">
    <location>
        <begin position="103"/>
        <end position="122"/>
    </location>
</feature>
<protein>
    <submittedName>
        <fullName evidence="2">Uncharacterized protein</fullName>
    </submittedName>
</protein>
<sequence length="175" mass="18374">MLPIGFCGTPAPPPDSTADCVYYAVPTTAMEHEAPPPRPPQPRAPGTHNLSTAPTLAHTGTMTMSATVRSMGAVPVRSALEWDSQGLGRGEECRTGTDVLARSPPPARGPGPTQPNLPPTALPPSGAAPTQKPGRRGVWGILHQQVISHPTGYAGRKLTQGLTANRRSRAPERCR</sequence>
<feature type="region of interest" description="Disordered" evidence="1">
    <location>
        <begin position="83"/>
        <end position="138"/>
    </location>
</feature>
<gene>
    <name evidence="2" type="ORF">EGYM00163_LOCUS47935</name>
</gene>
<proteinExistence type="predicted"/>
<accession>A0A7S4GGN7</accession>
<name>A0A7S4GGN7_9EUGL</name>
<evidence type="ECO:0000256" key="1">
    <source>
        <dbReference type="SAM" id="MobiDB-lite"/>
    </source>
</evidence>
<dbReference type="AlphaFoldDB" id="A0A7S4GGN7"/>
<feature type="region of interest" description="Disordered" evidence="1">
    <location>
        <begin position="31"/>
        <end position="52"/>
    </location>
</feature>
<dbReference type="EMBL" id="HBJA01139187">
    <property type="protein sequence ID" value="CAE0836571.1"/>
    <property type="molecule type" value="Transcribed_RNA"/>
</dbReference>
<evidence type="ECO:0000313" key="2">
    <source>
        <dbReference type="EMBL" id="CAE0836571.1"/>
    </source>
</evidence>
<feature type="region of interest" description="Disordered" evidence="1">
    <location>
        <begin position="150"/>
        <end position="175"/>
    </location>
</feature>